<dbReference type="EMBL" id="JBHSRJ010000005">
    <property type="protein sequence ID" value="MFC6044786.1"/>
    <property type="molecule type" value="Genomic_DNA"/>
</dbReference>
<keyword evidence="4" id="KW-1185">Reference proteome</keyword>
<feature type="signal peptide" evidence="2">
    <location>
        <begin position="1"/>
        <end position="30"/>
    </location>
</feature>
<accession>A0ABW1LMV3</accession>
<organism evidence="3 4">
    <name type="scientific">Nocardioides hankookensis</name>
    <dbReference type="NCBI Taxonomy" id="443157"/>
    <lineage>
        <taxon>Bacteria</taxon>
        <taxon>Bacillati</taxon>
        <taxon>Actinomycetota</taxon>
        <taxon>Actinomycetes</taxon>
        <taxon>Propionibacteriales</taxon>
        <taxon>Nocardioidaceae</taxon>
        <taxon>Nocardioides</taxon>
    </lineage>
</organism>
<evidence type="ECO:0000256" key="2">
    <source>
        <dbReference type="SAM" id="SignalP"/>
    </source>
</evidence>
<reference evidence="4" key="1">
    <citation type="journal article" date="2019" name="Int. J. Syst. Evol. Microbiol.">
        <title>The Global Catalogue of Microorganisms (GCM) 10K type strain sequencing project: providing services to taxonomists for standard genome sequencing and annotation.</title>
        <authorList>
            <consortium name="The Broad Institute Genomics Platform"/>
            <consortium name="The Broad Institute Genome Sequencing Center for Infectious Disease"/>
            <person name="Wu L."/>
            <person name="Ma J."/>
        </authorList>
    </citation>
    <scope>NUCLEOTIDE SEQUENCE [LARGE SCALE GENOMIC DNA]</scope>
    <source>
        <strain evidence="4">CCUG 54522</strain>
    </source>
</reference>
<evidence type="ECO:0008006" key="5">
    <source>
        <dbReference type="Google" id="ProtNLM"/>
    </source>
</evidence>
<evidence type="ECO:0000256" key="1">
    <source>
        <dbReference type="SAM" id="MobiDB-lite"/>
    </source>
</evidence>
<feature type="region of interest" description="Disordered" evidence="1">
    <location>
        <begin position="24"/>
        <end position="60"/>
    </location>
</feature>
<gene>
    <name evidence="3" type="ORF">ACFPYL_16975</name>
</gene>
<keyword evidence="2" id="KW-0732">Signal</keyword>
<dbReference type="Proteomes" id="UP001596135">
    <property type="component" value="Unassembled WGS sequence"/>
</dbReference>
<name>A0ABW1LMV3_9ACTN</name>
<dbReference type="RefSeq" id="WP_379156768.1">
    <property type="nucleotide sequence ID" value="NZ_JBHSRJ010000005.1"/>
</dbReference>
<dbReference type="PROSITE" id="PS51257">
    <property type="entry name" value="PROKAR_LIPOPROTEIN"/>
    <property type="match status" value="1"/>
</dbReference>
<comment type="caution">
    <text evidence="3">The sequence shown here is derived from an EMBL/GenBank/DDBJ whole genome shotgun (WGS) entry which is preliminary data.</text>
</comment>
<feature type="chain" id="PRO_5046832408" description="Nuclear transport factor 2 family protein" evidence="2">
    <location>
        <begin position="31"/>
        <end position="207"/>
    </location>
</feature>
<evidence type="ECO:0000313" key="4">
    <source>
        <dbReference type="Proteomes" id="UP001596135"/>
    </source>
</evidence>
<evidence type="ECO:0000313" key="3">
    <source>
        <dbReference type="EMBL" id="MFC6044786.1"/>
    </source>
</evidence>
<protein>
    <recommendedName>
        <fullName evidence="5">Nuclear transport factor 2 family protein</fullName>
    </recommendedName>
</protein>
<proteinExistence type="predicted"/>
<sequence>MTRSLGVKAWATGTVVLAALTGCASSGSSADPSPPATTAASSPTTTSSSPSPTSASEVASTAAEDVVRRYFAVLDGLRHDPTKALAQLSSVATSTQLAAQKRLLTTERSQKLRQVGDTKVVDVTVQSVNLDNSDPSAGKVPTATVDVCWDVSDVDIVDKGGKSVVSPNRASAGATRYTVANYHWSDDPSAGWRIATGQDLKHTTCVS</sequence>